<name>C1N278_MICPC</name>
<proteinExistence type="predicted"/>
<evidence type="ECO:0000313" key="5">
    <source>
        <dbReference type="EMBL" id="EEH53757.1"/>
    </source>
</evidence>
<accession>C1N278</accession>
<dbReference type="InterPro" id="IPR054076">
    <property type="entry name" value="ZUO1-like_ZHD"/>
</dbReference>
<dbReference type="PANTHER" id="PTHR43999:SF1">
    <property type="entry name" value="DNAJ HOMOLOG SUBFAMILY C MEMBER 2"/>
    <property type="match status" value="1"/>
</dbReference>
<dbReference type="EMBL" id="GG663745">
    <property type="protein sequence ID" value="EEH53757.1"/>
    <property type="molecule type" value="Genomic_DNA"/>
</dbReference>
<dbReference type="SUPFAM" id="SSF46689">
    <property type="entry name" value="Homeodomain-like"/>
    <property type="match status" value="1"/>
</dbReference>
<dbReference type="Pfam" id="PF13921">
    <property type="entry name" value="Myb_DNA-bind_6"/>
    <property type="match status" value="1"/>
</dbReference>
<dbReference type="Pfam" id="PF00226">
    <property type="entry name" value="DnaJ"/>
    <property type="match status" value="1"/>
</dbReference>
<dbReference type="GO" id="GO:0030544">
    <property type="term" value="F:Hsp70 protein binding"/>
    <property type="evidence" value="ECO:0007669"/>
    <property type="project" value="InterPro"/>
</dbReference>
<dbReference type="InterPro" id="IPR036869">
    <property type="entry name" value="J_dom_sf"/>
</dbReference>
<feature type="compositionally biased region" description="Basic and acidic residues" evidence="2">
    <location>
        <begin position="331"/>
        <end position="343"/>
    </location>
</feature>
<sequence length="652" mass="71905">MATLAELTASLTTLRIAYDPALVPPGGAEVVSACVSPVSGEGRMTAEPAGRKFHEKAMRAAGLLSADDIAAAAAKAEAKAAAKLRAERTPSTPLSNRGSVASFGAIENDDPESQENDASYKGPKELIRVGNREWPDLYDVIGLGRERYLATEKQIRDEYKRRSLWLHPDKCGVANASEEDKEKIEARFKNLQLALETLTDTKRRREYDSVDAPPTKLPSDLSPETFFDVAVPAFKSLAMFFDGKQDANKFIEADPDAPFERVRKMYEFWAKFKSWREFPANDEEDLEQAEDRYARREMERENKAKREKEKKLDTKKIKTFVERAEAADPRVIKKKLEEKEAREAKKHAKGAGRREAEEAAKKEAEAAAAAAAKAAEDDKLAKANAKKELEKQKKALRKEKARLREIASTAEGWVGHPGEEDVEELCGALSFDAIKTLCDAAEGADAGVVVEGLCKALAGIESAKSDARKQAAEEAAKRVAAEKASSDGGGAAKSEPWDDEDELKLLDKACNQKFPMGTKERWERVGEYLTEHGPRARTAKEVMLGVKPSGADYDNFKSARDKKGSAEVTDAATTREHAFTDVAVKNLDQHGWSEEQRGFLARAIEAVPKSDAMKDSERWKQIAACVPGKDAKQCFERYKSLREDFKAAKAGA</sequence>
<organism evidence="6">
    <name type="scientific">Micromonas pusilla (strain CCMP1545)</name>
    <name type="common">Picoplanktonic green alga</name>
    <dbReference type="NCBI Taxonomy" id="564608"/>
    <lineage>
        <taxon>Eukaryota</taxon>
        <taxon>Viridiplantae</taxon>
        <taxon>Chlorophyta</taxon>
        <taxon>Mamiellophyceae</taxon>
        <taxon>Mamiellales</taxon>
        <taxon>Mamiellaceae</taxon>
        <taxon>Micromonas</taxon>
    </lineage>
</organism>
<dbReference type="eggNOG" id="KOG0724">
    <property type="taxonomic scope" value="Eukaryota"/>
</dbReference>
<evidence type="ECO:0000313" key="6">
    <source>
        <dbReference type="Proteomes" id="UP000001876"/>
    </source>
</evidence>
<keyword evidence="1" id="KW-0175">Coiled coil</keyword>
<gene>
    <name evidence="5" type="ORF">MICPUCDRAFT_42020</name>
</gene>
<dbReference type="CDD" id="cd00167">
    <property type="entry name" value="SANT"/>
    <property type="match status" value="1"/>
</dbReference>
<evidence type="ECO:0000259" key="4">
    <source>
        <dbReference type="PROSITE" id="PS50090"/>
    </source>
</evidence>
<dbReference type="AlphaFoldDB" id="C1N278"/>
<dbReference type="Pfam" id="PF21884">
    <property type="entry name" value="ZUO1-like_ZHD"/>
    <property type="match status" value="1"/>
</dbReference>
<dbReference type="SMART" id="SM00271">
    <property type="entry name" value="DnaJ"/>
    <property type="match status" value="1"/>
</dbReference>
<evidence type="ECO:0000256" key="2">
    <source>
        <dbReference type="SAM" id="MobiDB-lite"/>
    </source>
</evidence>
<feature type="region of interest" description="Disordered" evidence="2">
    <location>
        <begin position="478"/>
        <end position="500"/>
    </location>
</feature>
<dbReference type="STRING" id="564608.C1N278"/>
<dbReference type="GO" id="GO:0006450">
    <property type="term" value="P:regulation of translational fidelity"/>
    <property type="evidence" value="ECO:0007669"/>
    <property type="project" value="InterPro"/>
</dbReference>
<dbReference type="Gene3D" id="1.10.10.60">
    <property type="entry name" value="Homeodomain-like"/>
    <property type="match status" value="2"/>
</dbReference>
<dbReference type="OMA" id="SFWYDFD"/>
<dbReference type="InterPro" id="IPR044634">
    <property type="entry name" value="Zuotin/DnaJC2"/>
</dbReference>
<dbReference type="RefSeq" id="XP_003062045.1">
    <property type="nucleotide sequence ID" value="XM_003061999.1"/>
</dbReference>
<dbReference type="Pfam" id="PF23082">
    <property type="entry name" value="Myb_DNA-binding_2"/>
    <property type="match status" value="1"/>
</dbReference>
<feature type="coiled-coil region" evidence="1">
    <location>
        <begin position="174"/>
        <end position="201"/>
    </location>
</feature>
<dbReference type="GeneID" id="9687485"/>
<keyword evidence="6" id="KW-1185">Reference proteome</keyword>
<dbReference type="OrthoDB" id="1690618at2759"/>
<dbReference type="InterPro" id="IPR001623">
    <property type="entry name" value="DnaJ_domain"/>
</dbReference>
<reference evidence="5 6" key="1">
    <citation type="journal article" date="2009" name="Science">
        <title>Green evolution and dynamic adaptations revealed by genomes of the marine picoeukaryotes Micromonas.</title>
        <authorList>
            <person name="Worden A.Z."/>
            <person name="Lee J.H."/>
            <person name="Mock T."/>
            <person name="Rouze P."/>
            <person name="Simmons M.P."/>
            <person name="Aerts A.L."/>
            <person name="Allen A.E."/>
            <person name="Cuvelier M.L."/>
            <person name="Derelle E."/>
            <person name="Everett M.V."/>
            <person name="Foulon E."/>
            <person name="Grimwood J."/>
            <person name="Gundlach H."/>
            <person name="Henrissat B."/>
            <person name="Napoli C."/>
            <person name="McDonald S.M."/>
            <person name="Parker M.S."/>
            <person name="Rombauts S."/>
            <person name="Salamov A."/>
            <person name="Von Dassow P."/>
            <person name="Badger J.H."/>
            <person name="Coutinho P.M."/>
            <person name="Demir E."/>
            <person name="Dubchak I."/>
            <person name="Gentemann C."/>
            <person name="Eikrem W."/>
            <person name="Gready J.E."/>
            <person name="John U."/>
            <person name="Lanier W."/>
            <person name="Lindquist E.A."/>
            <person name="Lucas S."/>
            <person name="Mayer K.F."/>
            <person name="Moreau H."/>
            <person name="Not F."/>
            <person name="Otillar R."/>
            <person name="Panaud O."/>
            <person name="Pangilinan J."/>
            <person name="Paulsen I."/>
            <person name="Piegu B."/>
            <person name="Poliakov A."/>
            <person name="Robbens S."/>
            <person name="Schmutz J."/>
            <person name="Toulza E."/>
            <person name="Wyss T."/>
            <person name="Zelensky A."/>
            <person name="Zhou K."/>
            <person name="Armbrust E.V."/>
            <person name="Bhattacharya D."/>
            <person name="Goodenough U.W."/>
            <person name="Van de Peer Y."/>
            <person name="Grigoriev I.V."/>
        </authorList>
    </citation>
    <scope>NUCLEOTIDE SEQUENCE [LARGE SCALE GENOMIC DNA]</scope>
    <source>
        <strain evidence="5 6">CCMP1545</strain>
    </source>
</reference>
<evidence type="ECO:0000259" key="3">
    <source>
        <dbReference type="PROSITE" id="PS50076"/>
    </source>
</evidence>
<feature type="coiled-coil region" evidence="1">
    <location>
        <begin position="286"/>
        <end position="318"/>
    </location>
</feature>
<feature type="domain" description="Myb-like" evidence="4">
    <location>
        <begin position="584"/>
        <end position="642"/>
    </location>
</feature>
<dbReference type="InterPro" id="IPR009057">
    <property type="entry name" value="Homeodomain-like_sf"/>
</dbReference>
<feature type="compositionally biased region" description="Polar residues" evidence="2">
    <location>
        <begin position="89"/>
        <end position="99"/>
    </location>
</feature>
<dbReference type="Proteomes" id="UP000001876">
    <property type="component" value="Unassembled WGS sequence"/>
</dbReference>
<dbReference type="SUPFAM" id="SSF46565">
    <property type="entry name" value="Chaperone J-domain"/>
    <property type="match status" value="1"/>
</dbReference>
<dbReference type="PANTHER" id="PTHR43999">
    <property type="entry name" value="DNAJ HOMOLOG SUBFAMILY C MEMBER 2"/>
    <property type="match status" value="1"/>
</dbReference>
<feature type="region of interest" description="Disordered" evidence="2">
    <location>
        <begin position="331"/>
        <end position="381"/>
    </location>
</feature>
<dbReference type="SMART" id="SM00717">
    <property type="entry name" value="SANT"/>
    <property type="match status" value="1"/>
</dbReference>
<evidence type="ECO:0000256" key="1">
    <source>
        <dbReference type="SAM" id="Coils"/>
    </source>
</evidence>
<dbReference type="InterPro" id="IPR001005">
    <property type="entry name" value="SANT/Myb"/>
</dbReference>
<dbReference type="GO" id="GO:0005829">
    <property type="term" value="C:cytosol"/>
    <property type="evidence" value="ECO:0007669"/>
    <property type="project" value="TreeGrafter"/>
</dbReference>
<dbReference type="KEGG" id="mpp:MICPUCDRAFT_42020"/>
<dbReference type="Gene3D" id="1.10.287.110">
    <property type="entry name" value="DnaJ domain"/>
    <property type="match status" value="1"/>
</dbReference>
<feature type="domain" description="J" evidence="3">
    <location>
        <begin position="136"/>
        <end position="211"/>
    </location>
</feature>
<feature type="compositionally biased region" description="Basic and acidic residues" evidence="2">
    <location>
        <begin position="352"/>
        <end position="365"/>
    </location>
</feature>
<dbReference type="CDD" id="cd06257">
    <property type="entry name" value="DnaJ"/>
    <property type="match status" value="1"/>
</dbReference>
<dbReference type="GO" id="GO:0051083">
    <property type="term" value="P:'de novo' cotranslational protein folding"/>
    <property type="evidence" value="ECO:0007669"/>
    <property type="project" value="InterPro"/>
</dbReference>
<dbReference type="PROSITE" id="PS50076">
    <property type="entry name" value="DNAJ_2"/>
    <property type="match status" value="1"/>
</dbReference>
<dbReference type="GO" id="GO:0043022">
    <property type="term" value="F:ribosome binding"/>
    <property type="evidence" value="ECO:0007669"/>
    <property type="project" value="InterPro"/>
</dbReference>
<dbReference type="PROSITE" id="PS50090">
    <property type="entry name" value="MYB_LIKE"/>
    <property type="match status" value="1"/>
</dbReference>
<feature type="region of interest" description="Disordered" evidence="2">
    <location>
        <begin position="84"/>
        <end position="119"/>
    </location>
</feature>
<protein>
    <submittedName>
        <fullName evidence="5">Predicted protein</fullName>
    </submittedName>
</protein>